<gene>
    <name evidence="2" type="ORF">CF651_26620</name>
</gene>
<dbReference type="Proteomes" id="UP000215509">
    <property type="component" value="Unassembled WGS sequence"/>
</dbReference>
<dbReference type="RefSeq" id="WP_094017895.1">
    <property type="nucleotide sequence ID" value="NZ_NMQW01000049.1"/>
</dbReference>
<dbReference type="AlphaFoldDB" id="A0A229UIV3"/>
<accession>A0A229UIV3</accession>
<feature type="transmembrane region" description="Helical" evidence="1">
    <location>
        <begin position="17"/>
        <end position="40"/>
    </location>
</feature>
<dbReference type="GO" id="GO:0140359">
    <property type="term" value="F:ABC-type transporter activity"/>
    <property type="evidence" value="ECO:0007669"/>
    <property type="project" value="InterPro"/>
</dbReference>
<keyword evidence="1" id="KW-1133">Transmembrane helix</keyword>
<keyword evidence="1" id="KW-0472">Membrane</keyword>
<proteinExistence type="predicted"/>
<keyword evidence="1" id="KW-0812">Transmembrane</keyword>
<dbReference type="OrthoDB" id="5146022at2"/>
<sequence length="295" mass="32272">MTTIIGMTWKELLRKRVLLLTLFMTLVFLLAFWFVAQTLGERLNRLGAADRNSISYLMETYQIGAVTLSLGFFFGSFVIAFLSIFSSFSVIAGEAEQGVLQALLPRPIARWQWYLGRWVGYVGFGVSYAAFLFTAILLITKYHSGMSLDAVSLMKSFALFAFVVPMLVSMTMLGSCIFSAIGNGVFMTMLFGAGWLGGMIEKVTSAMPAEQSTTLKPLHLIAGLMSLAMPADSIQQRMLAEMFSLSDIQSLVNLNNIAGPLGLGQVPSNAFLVYASCYTLAALAAGLVLFRKKDF</sequence>
<feature type="transmembrane region" description="Helical" evidence="1">
    <location>
        <begin position="61"/>
        <end position="85"/>
    </location>
</feature>
<evidence type="ECO:0000256" key="1">
    <source>
        <dbReference type="SAM" id="Phobius"/>
    </source>
</evidence>
<organism evidence="2 3">
    <name type="scientific">Paenibacillus rigui</name>
    <dbReference type="NCBI Taxonomy" id="554312"/>
    <lineage>
        <taxon>Bacteria</taxon>
        <taxon>Bacillati</taxon>
        <taxon>Bacillota</taxon>
        <taxon>Bacilli</taxon>
        <taxon>Bacillales</taxon>
        <taxon>Paenibacillaceae</taxon>
        <taxon>Paenibacillus</taxon>
    </lineage>
</organism>
<protein>
    <submittedName>
        <fullName evidence="2">ABC transporter permease</fullName>
    </submittedName>
</protein>
<feature type="transmembrane region" description="Helical" evidence="1">
    <location>
        <begin position="118"/>
        <end position="139"/>
    </location>
</feature>
<reference evidence="2 3" key="1">
    <citation type="submission" date="2017-07" db="EMBL/GenBank/DDBJ databases">
        <title>Genome sequencing and assembly of Paenibacillus rigui.</title>
        <authorList>
            <person name="Mayilraj S."/>
        </authorList>
    </citation>
    <scope>NUCLEOTIDE SEQUENCE [LARGE SCALE GENOMIC DNA]</scope>
    <source>
        <strain evidence="2 3">JCM 16352</strain>
    </source>
</reference>
<dbReference type="EMBL" id="NMQW01000049">
    <property type="protein sequence ID" value="OXM83303.1"/>
    <property type="molecule type" value="Genomic_DNA"/>
</dbReference>
<name>A0A229UIV3_9BACL</name>
<dbReference type="GO" id="GO:0005886">
    <property type="term" value="C:plasma membrane"/>
    <property type="evidence" value="ECO:0007669"/>
    <property type="project" value="UniProtKB-SubCell"/>
</dbReference>
<evidence type="ECO:0000313" key="2">
    <source>
        <dbReference type="EMBL" id="OXM83303.1"/>
    </source>
</evidence>
<feature type="transmembrane region" description="Helical" evidence="1">
    <location>
        <begin position="271"/>
        <end position="290"/>
    </location>
</feature>
<dbReference type="Pfam" id="PF12679">
    <property type="entry name" value="ABC2_membrane_2"/>
    <property type="match status" value="1"/>
</dbReference>
<keyword evidence="3" id="KW-1185">Reference proteome</keyword>
<comment type="caution">
    <text evidence="2">The sequence shown here is derived from an EMBL/GenBank/DDBJ whole genome shotgun (WGS) entry which is preliminary data.</text>
</comment>
<evidence type="ECO:0000313" key="3">
    <source>
        <dbReference type="Proteomes" id="UP000215509"/>
    </source>
</evidence>